<reference evidence="2" key="1">
    <citation type="submission" date="2022-08" db="EMBL/GenBank/DDBJ databases">
        <title>Alicyclobacillus dauci DSM2870, complete genome.</title>
        <authorList>
            <person name="Wang Q."/>
            <person name="Cai R."/>
            <person name="Wang Z."/>
        </authorList>
    </citation>
    <scope>NUCLEOTIDE SEQUENCE</scope>
    <source>
        <strain evidence="2">DSM 28700</strain>
    </source>
</reference>
<evidence type="ECO:0000313" key="2">
    <source>
        <dbReference type="EMBL" id="WAH37927.1"/>
    </source>
</evidence>
<keyword evidence="3" id="KW-1185">Reference proteome</keyword>
<keyword evidence="1" id="KW-1133">Transmembrane helix</keyword>
<sequence>MRRKLSTITNGRQKAFIYTCALVGLTVYGVPKMPPLTHGLSGTFTASWLLFVALCVGANLYFLFGADKERKRLLEEQEVSVASTEEPLHQQRVRA</sequence>
<organism evidence="2 3">
    <name type="scientific">Alicyclobacillus dauci</name>
    <dbReference type="NCBI Taxonomy" id="1475485"/>
    <lineage>
        <taxon>Bacteria</taxon>
        <taxon>Bacillati</taxon>
        <taxon>Bacillota</taxon>
        <taxon>Bacilli</taxon>
        <taxon>Bacillales</taxon>
        <taxon>Alicyclobacillaceae</taxon>
        <taxon>Alicyclobacillus</taxon>
    </lineage>
</organism>
<accession>A0ABY6Z5M6</accession>
<keyword evidence="1" id="KW-0472">Membrane</keyword>
<name>A0ABY6Z5M6_9BACL</name>
<gene>
    <name evidence="2" type="ORF">NZD86_05395</name>
</gene>
<protein>
    <submittedName>
        <fullName evidence="2">Uncharacterized protein</fullName>
    </submittedName>
</protein>
<proteinExistence type="predicted"/>
<dbReference type="EMBL" id="CP104064">
    <property type="protein sequence ID" value="WAH37927.1"/>
    <property type="molecule type" value="Genomic_DNA"/>
</dbReference>
<dbReference type="Proteomes" id="UP001164803">
    <property type="component" value="Chromosome"/>
</dbReference>
<keyword evidence="1" id="KW-0812">Transmembrane</keyword>
<evidence type="ECO:0000256" key="1">
    <source>
        <dbReference type="SAM" id="Phobius"/>
    </source>
</evidence>
<dbReference type="RefSeq" id="WP_268045461.1">
    <property type="nucleotide sequence ID" value="NZ_CP104064.1"/>
</dbReference>
<feature type="transmembrane region" description="Helical" evidence="1">
    <location>
        <begin position="45"/>
        <end position="64"/>
    </location>
</feature>
<evidence type="ECO:0000313" key="3">
    <source>
        <dbReference type="Proteomes" id="UP001164803"/>
    </source>
</evidence>